<comment type="similarity">
    <text evidence="1">Belongs to the UPF0231 family.</text>
</comment>
<dbReference type="InterPro" id="IPR008249">
    <property type="entry name" value="UPF0231"/>
</dbReference>
<gene>
    <name evidence="2" type="ORF">Q3O59_09135</name>
</gene>
<proteinExistence type="inferred from homology"/>
<dbReference type="RefSeq" id="WP_305945294.1">
    <property type="nucleotide sequence ID" value="NZ_JAUZVY010000003.1"/>
</dbReference>
<dbReference type="Pfam" id="PF06062">
    <property type="entry name" value="UPF0231"/>
    <property type="match status" value="1"/>
</dbReference>
<evidence type="ECO:0000313" key="3">
    <source>
        <dbReference type="Proteomes" id="UP001236258"/>
    </source>
</evidence>
<evidence type="ECO:0000256" key="1">
    <source>
        <dbReference type="ARBA" id="ARBA00005367"/>
    </source>
</evidence>
<dbReference type="Proteomes" id="UP001236258">
    <property type="component" value="Unassembled WGS sequence"/>
</dbReference>
<protein>
    <submittedName>
        <fullName evidence="2">YacL family protein</fullName>
    </submittedName>
</protein>
<keyword evidence="3" id="KW-1185">Reference proteome</keyword>
<evidence type="ECO:0000313" key="2">
    <source>
        <dbReference type="EMBL" id="MDP4529193.1"/>
    </source>
</evidence>
<organism evidence="2 3">
    <name type="scientific">Alkalimonas delamerensis</name>
    <dbReference type="NCBI Taxonomy" id="265981"/>
    <lineage>
        <taxon>Bacteria</taxon>
        <taxon>Pseudomonadati</taxon>
        <taxon>Pseudomonadota</taxon>
        <taxon>Gammaproteobacteria</taxon>
        <taxon>Alkalimonas</taxon>
    </lineage>
</organism>
<dbReference type="EMBL" id="JAUZVY010000003">
    <property type="protein sequence ID" value="MDP4529193.1"/>
    <property type="molecule type" value="Genomic_DNA"/>
</dbReference>
<sequence>MDYEFYYNRDTGNFALNLPLEQDAIARFLLDEFVLDQAGYHLLLRELHGLGNHSSWQYQGRNWSLFVEDGDVLVCHHSLLELEHEPLPDKLAGSQLALDEDNLQGECGLDDLIRLVEQWQVFVAGQRGRLNGAHSQ</sequence>
<reference evidence="2 3" key="1">
    <citation type="submission" date="2023-08" db="EMBL/GenBank/DDBJ databases">
        <authorList>
            <person name="Joshi A."/>
            <person name="Thite S."/>
        </authorList>
    </citation>
    <scope>NUCLEOTIDE SEQUENCE [LARGE SCALE GENOMIC DNA]</scope>
    <source>
        <strain evidence="2 3">1E1</strain>
    </source>
</reference>
<comment type="caution">
    <text evidence="2">The sequence shown here is derived from an EMBL/GenBank/DDBJ whole genome shotgun (WGS) entry which is preliminary data.</text>
</comment>
<accession>A0ABT9GQD8</accession>
<name>A0ABT9GQD8_9GAMM</name>